<protein>
    <recommendedName>
        <fullName evidence="4">Rho-GAP domain-containing protein</fullName>
    </recommendedName>
</protein>
<feature type="region of interest" description="Disordered" evidence="1">
    <location>
        <begin position="184"/>
        <end position="263"/>
    </location>
</feature>
<dbReference type="GeneTree" id="ENSGT00390000003161"/>
<evidence type="ECO:0000256" key="1">
    <source>
        <dbReference type="SAM" id="MobiDB-lite"/>
    </source>
</evidence>
<dbReference type="GO" id="GO:0005737">
    <property type="term" value="C:cytoplasm"/>
    <property type="evidence" value="ECO:0007669"/>
    <property type="project" value="TreeGrafter"/>
</dbReference>
<dbReference type="Gene3D" id="1.10.555.10">
    <property type="entry name" value="Rho GTPase activation protein"/>
    <property type="match status" value="1"/>
</dbReference>
<reference evidence="2 3" key="1">
    <citation type="journal article" date="2010" name="Nature">
        <title>The sequence and de novo assembly of the giant panda genome.</title>
        <authorList>
            <person name="Li R."/>
            <person name="Fan W."/>
            <person name="Tian G."/>
            <person name="Zhu H."/>
            <person name="He L."/>
            <person name="Cai J."/>
            <person name="Huang Q."/>
            <person name="Cai Q."/>
            <person name="Li B."/>
            <person name="Bai Y."/>
            <person name="Zhang Z."/>
            <person name="Zhang Y."/>
            <person name="Wang W."/>
            <person name="Li J."/>
            <person name="Wei F."/>
            <person name="Li H."/>
            <person name="Jian M."/>
            <person name="Li J."/>
            <person name="Zhang Z."/>
            <person name="Nielsen R."/>
            <person name="Li D."/>
            <person name="Gu W."/>
            <person name="Yang Z."/>
            <person name="Xuan Z."/>
            <person name="Ryder O.A."/>
            <person name="Leung F.C."/>
            <person name="Zhou Y."/>
            <person name="Cao J."/>
            <person name="Sun X."/>
            <person name="Fu Y."/>
            <person name="Fang X."/>
            <person name="Guo X."/>
            <person name="Wang B."/>
            <person name="Hou R."/>
            <person name="Shen F."/>
            <person name="Mu B."/>
            <person name="Ni P."/>
            <person name="Lin R."/>
            <person name="Qian W."/>
            <person name="Wang G."/>
            <person name="Yu C."/>
            <person name="Nie W."/>
            <person name="Wang J."/>
            <person name="Wu Z."/>
            <person name="Liang H."/>
            <person name="Min J."/>
            <person name="Wu Q."/>
            <person name="Cheng S."/>
            <person name="Ruan J."/>
            <person name="Wang M."/>
            <person name="Shi Z."/>
            <person name="Wen M."/>
            <person name="Liu B."/>
            <person name="Ren X."/>
            <person name="Zheng H."/>
            <person name="Dong D."/>
            <person name="Cook K."/>
            <person name="Shan G."/>
            <person name="Zhang H."/>
            <person name="Kosiol C."/>
            <person name="Xie X."/>
            <person name="Lu Z."/>
            <person name="Zheng H."/>
            <person name="Li Y."/>
            <person name="Steiner C.C."/>
            <person name="Lam T.T."/>
            <person name="Lin S."/>
            <person name="Zhang Q."/>
            <person name="Li G."/>
            <person name="Tian J."/>
            <person name="Gong T."/>
            <person name="Liu H."/>
            <person name="Zhang D."/>
            <person name="Fang L."/>
            <person name="Ye C."/>
            <person name="Zhang J."/>
            <person name="Hu W."/>
            <person name="Xu A."/>
            <person name="Ren Y."/>
            <person name="Zhang G."/>
            <person name="Bruford M.W."/>
            <person name="Li Q."/>
            <person name="Ma L."/>
            <person name="Guo Y."/>
            <person name="An N."/>
            <person name="Hu Y."/>
            <person name="Zheng Y."/>
            <person name="Shi Y."/>
            <person name="Li Z."/>
            <person name="Liu Q."/>
            <person name="Chen Y."/>
            <person name="Zhao J."/>
            <person name="Qu N."/>
            <person name="Zhao S."/>
            <person name="Tian F."/>
            <person name="Wang X."/>
            <person name="Wang H."/>
            <person name="Xu L."/>
            <person name="Liu X."/>
            <person name="Vinar T."/>
            <person name="Wang Y."/>
            <person name="Lam T.W."/>
            <person name="Yiu S.M."/>
            <person name="Liu S."/>
            <person name="Zhang H."/>
            <person name="Li D."/>
            <person name="Huang Y."/>
            <person name="Wang X."/>
            <person name="Yang G."/>
            <person name="Jiang Z."/>
            <person name="Wang J."/>
            <person name="Qin N."/>
            <person name="Li L."/>
            <person name="Li J."/>
            <person name="Bolund L."/>
            <person name="Kristiansen K."/>
            <person name="Wong G.K."/>
            <person name="Olson M."/>
            <person name="Zhang X."/>
            <person name="Li S."/>
            <person name="Yang H."/>
            <person name="Wang J."/>
            <person name="Wang J."/>
        </authorList>
    </citation>
    <scope>NUCLEOTIDE SEQUENCE [LARGE SCALE GENOMIC DNA]</scope>
</reference>
<keyword evidence="3" id="KW-1185">Reference proteome</keyword>
<feature type="compositionally biased region" description="Basic and acidic residues" evidence="1">
    <location>
        <begin position="1"/>
        <end position="12"/>
    </location>
</feature>
<feature type="compositionally biased region" description="Low complexity" evidence="1">
    <location>
        <begin position="252"/>
        <end position="263"/>
    </location>
</feature>
<sequence>MRGERTRGEGRVAKPGAALGGVRAWGREGWEQGSRTTPGQRAGLSLQGLRKPNVEEIRHAKNAVFSPSMFGSALQEVMSMQKERYPDRQLPWVQTRLSEEVLALNGDQTEGIFRVPGDIDEVNALKLQVDQWKVPTGLEDPHVPGKPHSPRSWSRPGPGNWDIWAPPCASSDAWLPVRFQHRQPLPTIQSPGGPPSGLACRSPSLPASTPSPRAQAGPQEHRRAGVRAPAVWPGAPARRAQAALPLPPLPADPCRLPPRAGEP</sequence>
<dbReference type="GO" id="GO:0005096">
    <property type="term" value="F:GTPase activator activity"/>
    <property type="evidence" value="ECO:0007669"/>
    <property type="project" value="TreeGrafter"/>
</dbReference>
<evidence type="ECO:0000313" key="2">
    <source>
        <dbReference type="Ensembl" id="ENSAMEP00000026398.1"/>
    </source>
</evidence>
<name>A0A7N5P322_AILME</name>
<evidence type="ECO:0008006" key="4">
    <source>
        <dbReference type="Google" id="ProtNLM"/>
    </source>
</evidence>
<organism evidence="2 3">
    <name type="scientific">Ailuropoda melanoleuca</name>
    <name type="common">Giant panda</name>
    <dbReference type="NCBI Taxonomy" id="9646"/>
    <lineage>
        <taxon>Eukaryota</taxon>
        <taxon>Metazoa</taxon>
        <taxon>Chordata</taxon>
        <taxon>Craniata</taxon>
        <taxon>Vertebrata</taxon>
        <taxon>Euteleostomi</taxon>
        <taxon>Mammalia</taxon>
        <taxon>Eutheria</taxon>
        <taxon>Laurasiatheria</taxon>
        <taxon>Carnivora</taxon>
        <taxon>Caniformia</taxon>
        <taxon>Ursidae</taxon>
        <taxon>Ailuropoda</taxon>
    </lineage>
</organism>
<feature type="region of interest" description="Disordered" evidence="1">
    <location>
        <begin position="1"/>
        <end position="44"/>
    </location>
</feature>
<reference evidence="2" key="2">
    <citation type="submission" date="2025-08" db="UniProtKB">
        <authorList>
            <consortium name="Ensembl"/>
        </authorList>
    </citation>
    <scope>IDENTIFICATION</scope>
</reference>
<dbReference type="InterPro" id="IPR008936">
    <property type="entry name" value="Rho_GTPase_activation_prot"/>
</dbReference>
<reference evidence="2" key="3">
    <citation type="submission" date="2025-09" db="UniProtKB">
        <authorList>
            <consortium name="Ensembl"/>
        </authorList>
    </citation>
    <scope>IDENTIFICATION</scope>
</reference>
<dbReference type="Ensembl" id="ENSAMET00000045887.1">
    <property type="protein sequence ID" value="ENSAMEP00000026398.1"/>
    <property type="gene ID" value="ENSAMEG00000029464.1"/>
</dbReference>
<dbReference type="AlphaFoldDB" id="A0A7N5P322"/>
<dbReference type="PANTHER" id="PTHR45876:SF1">
    <property type="entry name" value="RHO GTPASE-ACTIVATING PROTEIN 39"/>
    <property type="match status" value="1"/>
</dbReference>
<dbReference type="InParanoid" id="A0A7N5P322"/>
<feature type="compositionally biased region" description="Low complexity" evidence="1">
    <location>
        <begin position="233"/>
        <end position="244"/>
    </location>
</feature>
<accession>A0A7N5P322</accession>
<evidence type="ECO:0000313" key="3">
    <source>
        <dbReference type="Proteomes" id="UP000008912"/>
    </source>
</evidence>
<feature type="region of interest" description="Disordered" evidence="1">
    <location>
        <begin position="135"/>
        <end position="158"/>
    </location>
</feature>
<dbReference type="Proteomes" id="UP000008912">
    <property type="component" value="Unassembled WGS sequence"/>
</dbReference>
<proteinExistence type="predicted"/>
<dbReference type="SUPFAM" id="SSF48350">
    <property type="entry name" value="GTPase activation domain, GAP"/>
    <property type="match status" value="1"/>
</dbReference>
<dbReference type="PANTHER" id="PTHR45876">
    <property type="entry name" value="FI04035P"/>
    <property type="match status" value="1"/>
</dbReference>